<dbReference type="PANTHER" id="PTHR45625">
    <property type="entry name" value="PEPTIDYL-PROLYL CIS-TRANS ISOMERASE-RELATED"/>
    <property type="match status" value="1"/>
</dbReference>
<feature type="region of interest" description="Disordered" evidence="4">
    <location>
        <begin position="27"/>
        <end position="47"/>
    </location>
</feature>
<feature type="domain" description="PPIase cyclophilin-type" evidence="5">
    <location>
        <begin position="54"/>
        <end position="236"/>
    </location>
</feature>
<dbReference type="PROSITE" id="PS50072">
    <property type="entry name" value="CSA_PPIASE_2"/>
    <property type="match status" value="1"/>
</dbReference>
<accession>A0A644V3D4</accession>
<protein>
    <recommendedName>
        <fullName evidence="1">peptidylprolyl isomerase</fullName>
        <ecNumber evidence="1">5.2.1.8</ecNumber>
    </recommendedName>
</protein>
<dbReference type="InterPro" id="IPR029000">
    <property type="entry name" value="Cyclophilin-like_dom_sf"/>
</dbReference>
<gene>
    <name evidence="6" type="ORF">SDC9_31822</name>
</gene>
<name>A0A644V3D4_9ZZZZ</name>
<dbReference type="InterPro" id="IPR020892">
    <property type="entry name" value="Cyclophilin-type_PPIase_CS"/>
</dbReference>
<dbReference type="InterPro" id="IPR002130">
    <property type="entry name" value="Cyclophilin-type_PPIase_dom"/>
</dbReference>
<keyword evidence="3 6" id="KW-0413">Isomerase</keyword>
<dbReference type="EC" id="5.2.1.8" evidence="1"/>
<dbReference type="Gene3D" id="2.40.100.10">
    <property type="entry name" value="Cyclophilin-like"/>
    <property type="match status" value="1"/>
</dbReference>
<dbReference type="Pfam" id="PF00160">
    <property type="entry name" value="Pro_isomerase"/>
    <property type="match status" value="1"/>
</dbReference>
<organism evidence="6">
    <name type="scientific">bioreactor metagenome</name>
    <dbReference type="NCBI Taxonomy" id="1076179"/>
    <lineage>
        <taxon>unclassified sequences</taxon>
        <taxon>metagenomes</taxon>
        <taxon>ecological metagenomes</taxon>
    </lineage>
</organism>
<comment type="caution">
    <text evidence="6">The sequence shown here is derived from an EMBL/GenBank/DDBJ whole genome shotgun (WGS) entry which is preliminary data.</text>
</comment>
<dbReference type="SUPFAM" id="SSF50891">
    <property type="entry name" value="Cyclophilin-like"/>
    <property type="match status" value="1"/>
</dbReference>
<keyword evidence="2" id="KW-0697">Rotamase</keyword>
<dbReference type="GO" id="GO:0003755">
    <property type="term" value="F:peptidyl-prolyl cis-trans isomerase activity"/>
    <property type="evidence" value="ECO:0007669"/>
    <property type="project" value="UniProtKB-KW"/>
</dbReference>
<evidence type="ECO:0000256" key="2">
    <source>
        <dbReference type="ARBA" id="ARBA00023110"/>
    </source>
</evidence>
<dbReference type="PANTHER" id="PTHR45625:SF4">
    <property type="entry name" value="PEPTIDYLPROLYL ISOMERASE DOMAIN AND WD REPEAT-CONTAINING PROTEIN 1"/>
    <property type="match status" value="1"/>
</dbReference>
<dbReference type="PRINTS" id="PR00153">
    <property type="entry name" value="CSAPPISMRASE"/>
</dbReference>
<dbReference type="CDD" id="cd00317">
    <property type="entry name" value="cyclophilin"/>
    <property type="match status" value="1"/>
</dbReference>
<proteinExistence type="predicted"/>
<dbReference type="InterPro" id="IPR044666">
    <property type="entry name" value="Cyclophilin_A-like"/>
</dbReference>
<dbReference type="GO" id="GO:0006457">
    <property type="term" value="P:protein folding"/>
    <property type="evidence" value="ECO:0007669"/>
    <property type="project" value="InterPro"/>
</dbReference>
<dbReference type="PROSITE" id="PS00170">
    <property type="entry name" value="CSA_PPIASE_1"/>
    <property type="match status" value="1"/>
</dbReference>
<dbReference type="AlphaFoldDB" id="A0A644V3D4"/>
<dbReference type="EMBL" id="VSSQ01000212">
    <property type="protein sequence ID" value="MPL85848.1"/>
    <property type="molecule type" value="Genomic_DNA"/>
</dbReference>
<sequence length="244" mass="27067">MNAKYLSILVLFAGLFTFGCANKSTQKETKQAENISKETQKQTKKEKQTMVLISTSMGDMKAVLYNETPAHRDNFIKLAKEGYFNGLLFHRVIDGFMVQGGDPDSKNAPKGKQLGQGGPSYTIPAEFNQSLIHKKGALAAARMGDNVNPQKASSGSQFYITQGKSYSAAELQNMEMRMGKKLNQTQRDAYTSVGGVPFLDFEYTVFGEVIEGLDVIDKIAKAQKDRSDRPLEDIKMNITIIEEK</sequence>
<reference evidence="6" key="1">
    <citation type="submission" date="2019-08" db="EMBL/GenBank/DDBJ databases">
        <authorList>
            <person name="Kucharzyk K."/>
            <person name="Murdoch R.W."/>
            <person name="Higgins S."/>
            <person name="Loffler F."/>
        </authorList>
    </citation>
    <scope>NUCLEOTIDE SEQUENCE</scope>
</reference>
<evidence type="ECO:0000256" key="4">
    <source>
        <dbReference type="SAM" id="MobiDB-lite"/>
    </source>
</evidence>
<evidence type="ECO:0000259" key="5">
    <source>
        <dbReference type="PROSITE" id="PS50072"/>
    </source>
</evidence>
<evidence type="ECO:0000256" key="3">
    <source>
        <dbReference type="ARBA" id="ARBA00023235"/>
    </source>
</evidence>
<dbReference type="PROSITE" id="PS51257">
    <property type="entry name" value="PROKAR_LIPOPROTEIN"/>
    <property type="match status" value="1"/>
</dbReference>
<evidence type="ECO:0000256" key="1">
    <source>
        <dbReference type="ARBA" id="ARBA00013194"/>
    </source>
</evidence>
<evidence type="ECO:0000313" key="6">
    <source>
        <dbReference type="EMBL" id="MPL85848.1"/>
    </source>
</evidence>